<feature type="domain" description="Glycosyltransferase 2-like" evidence="1">
    <location>
        <begin position="4"/>
        <end position="168"/>
    </location>
</feature>
<dbReference type="PANTHER" id="PTHR48090:SF7">
    <property type="entry name" value="RFBJ PROTEIN"/>
    <property type="match status" value="1"/>
</dbReference>
<reference evidence="2 3" key="1">
    <citation type="submission" date="2016-10" db="EMBL/GenBank/DDBJ databases">
        <authorList>
            <person name="de Groot N.N."/>
        </authorList>
    </citation>
    <scope>NUCLEOTIDE SEQUENCE [LARGE SCALE GENOMIC DNA]</scope>
    <source>
        <strain evidence="2 3">AB35.6</strain>
    </source>
</reference>
<dbReference type="SUPFAM" id="SSF53448">
    <property type="entry name" value="Nucleotide-diphospho-sugar transferases"/>
    <property type="match status" value="1"/>
</dbReference>
<evidence type="ECO:0000259" key="1">
    <source>
        <dbReference type="Pfam" id="PF00535"/>
    </source>
</evidence>
<dbReference type="EMBL" id="FNSD01000001">
    <property type="protein sequence ID" value="SEC61765.1"/>
    <property type="molecule type" value="Genomic_DNA"/>
</dbReference>
<dbReference type="Gene3D" id="3.90.550.10">
    <property type="entry name" value="Spore Coat Polysaccharide Biosynthesis Protein SpsA, Chain A"/>
    <property type="match status" value="1"/>
</dbReference>
<evidence type="ECO:0000313" key="2">
    <source>
        <dbReference type="EMBL" id="SEC61765.1"/>
    </source>
</evidence>
<dbReference type="OrthoDB" id="9810303at2"/>
<accession>A0A1H4TZ50</accession>
<dbReference type="Proteomes" id="UP000182409">
    <property type="component" value="Unassembled WGS sequence"/>
</dbReference>
<keyword evidence="2" id="KW-0808">Transferase</keyword>
<dbReference type="CDD" id="cd04179">
    <property type="entry name" value="DPM_DPG-synthase_like"/>
    <property type="match status" value="1"/>
</dbReference>
<dbReference type="InterPro" id="IPR050256">
    <property type="entry name" value="Glycosyltransferase_2"/>
</dbReference>
<name>A0A1H4TZ50_9BACT</name>
<sequence length="235" mass="25461">MRVSVIIPALNEAESIGFVVGEMPWSLIDECIVVDNGSTDDTAAIAIAAGARVITAPRGYGAACMDGASAALQTSDVLVFLDGDGADIAAHIPDLLAPIARGEMDLVLGTRLGPRPATLKREKGSMLASQIFAGWFVGTLLRLRFPRKHRYTDMCAFRAIRRTALNSLGMKERTYGWNLEMQIRALQKGLRITEIPVGYRARYGGISKVSGDFRASLKAAQRILEVLLRVTAEKV</sequence>
<proteinExistence type="predicted"/>
<dbReference type="InterPro" id="IPR029044">
    <property type="entry name" value="Nucleotide-diphossugar_trans"/>
</dbReference>
<protein>
    <submittedName>
        <fullName evidence="2">Glycosyltransferase involved in cell wall bisynthesis</fullName>
    </submittedName>
</protein>
<dbReference type="AlphaFoldDB" id="A0A1H4TZ50"/>
<dbReference type="PANTHER" id="PTHR48090">
    <property type="entry name" value="UNDECAPRENYL-PHOSPHATE 4-DEOXY-4-FORMAMIDO-L-ARABINOSE TRANSFERASE-RELATED"/>
    <property type="match status" value="1"/>
</dbReference>
<gene>
    <name evidence="2" type="ORF">SAMN05443244_3908</name>
</gene>
<organism evidence="2 3">
    <name type="scientific">Terriglobus roseus</name>
    <dbReference type="NCBI Taxonomy" id="392734"/>
    <lineage>
        <taxon>Bacteria</taxon>
        <taxon>Pseudomonadati</taxon>
        <taxon>Acidobacteriota</taxon>
        <taxon>Terriglobia</taxon>
        <taxon>Terriglobales</taxon>
        <taxon>Acidobacteriaceae</taxon>
        <taxon>Terriglobus</taxon>
    </lineage>
</organism>
<dbReference type="InterPro" id="IPR001173">
    <property type="entry name" value="Glyco_trans_2-like"/>
</dbReference>
<evidence type="ECO:0000313" key="3">
    <source>
        <dbReference type="Proteomes" id="UP000182409"/>
    </source>
</evidence>
<dbReference type="GO" id="GO:0016740">
    <property type="term" value="F:transferase activity"/>
    <property type="evidence" value="ECO:0007669"/>
    <property type="project" value="UniProtKB-KW"/>
</dbReference>
<dbReference type="RefSeq" id="WP_074655583.1">
    <property type="nucleotide sequence ID" value="NZ_FNSD01000001.1"/>
</dbReference>
<dbReference type="Pfam" id="PF00535">
    <property type="entry name" value="Glycos_transf_2"/>
    <property type="match status" value="1"/>
</dbReference>